<evidence type="ECO:0000256" key="6">
    <source>
        <dbReference type="ARBA" id="ARBA00023004"/>
    </source>
</evidence>
<evidence type="ECO:0000256" key="12">
    <source>
        <dbReference type="HAMAP-Rule" id="MF_00942"/>
    </source>
</evidence>
<evidence type="ECO:0000256" key="11">
    <source>
        <dbReference type="ARBA" id="ARBA00023295"/>
    </source>
</evidence>
<keyword evidence="6 12" id="KW-0408">Iron</keyword>
<feature type="region of interest" description="Disordered" evidence="13">
    <location>
        <begin position="1"/>
        <end position="49"/>
    </location>
</feature>
<sequence length="275" mass="29572">MPPRKTRASVNSPRAAADTAEPLPGAAATVRAPSRASPSRTKRSGSAKAALATPLTAHVETQPRPVDAADLAEIFRRLSALNPEPRAELDYVNPYTLLVAVVLSAQATDRSVNLATAPLFALADTPQKMLDLGEERVRGFIRTIGLFNTKAKNVIALSRILVEQHGGAVPCSQDALEVLPGVGAKTASVVLNVAFQVPRIAVDTHIFRVSNRIPLVIGSTTDKVQAGLEAIVPEPYRLNAHHWLILFGRYVCKARKPDCPNCPIRDLCRYPSKTA</sequence>
<keyword evidence="15" id="KW-0255">Endonuclease</keyword>
<protein>
    <recommendedName>
        <fullName evidence="12">Endonuclease III</fullName>
        <ecNumber evidence="12">4.2.99.18</ecNumber>
    </recommendedName>
    <alternativeName>
        <fullName evidence="12">DNA-(apurinic or apyrimidinic site) lyase</fullName>
    </alternativeName>
</protein>
<dbReference type="FunFam" id="1.10.1670.10:FF:000001">
    <property type="entry name" value="Endonuclease III"/>
    <property type="match status" value="1"/>
</dbReference>
<keyword evidence="11 12" id="KW-0326">Glycosidase</keyword>
<dbReference type="CDD" id="cd00056">
    <property type="entry name" value="ENDO3c"/>
    <property type="match status" value="1"/>
</dbReference>
<feature type="binding site" evidence="12">
    <location>
        <position position="262"/>
    </location>
    <ligand>
        <name>[4Fe-4S] cluster</name>
        <dbReference type="ChEBI" id="CHEBI:49883"/>
    </ligand>
</feature>
<evidence type="ECO:0000256" key="3">
    <source>
        <dbReference type="ARBA" id="ARBA00022723"/>
    </source>
</evidence>
<evidence type="ECO:0000313" key="16">
    <source>
        <dbReference type="Proteomes" id="UP000410984"/>
    </source>
</evidence>
<evidence type="ECO:0000256" key="9">
    <source>
        <dbReference type="ARBA" id="ARBA00023204"/>
    </source>
</evidence>
<dbReference type="Pfam" id="PF10576">
    <property type="entry name" value="EndIII_4Fe-2S"/>
    <property type="match status" value="1"/>
</dbReference>
<evidence type="ECO:0000259" key="14">
    <source>
        <dbReference type="SMART" id="SM00478"/>
    </source>
</evidence>
<dbReference type="NCBIfam" id="TIGR01083">
    <property type="entry name" value="nth"/>
    <property type="match status" value="1"/>
</dbReference>
<keyword evidence="9 12" id="KW-0234">DNA repair</keyword>
<dbReference type="PANTHER" id="PTHR10359">
    <property type="entry name" value="A/G-SPECIFIC ADENINE GLYCOSYLASE/ENDONUCLEASE III"/>
    <property type="match status" value="1"/>
</dbReference>
<dbReference type="SMART" id="SM00478">
    <property type="entry name" value="ENDO3c"/>
    <property type="match status" value="1"/>
</dbReference>
<comment type="similarity">
    <text evidence="1 12">Belongs to the Nth/MutY family.</text>
</comment>
<dbReference type="InterPro" id="IPR005759">
    <property type="entry name" value="Nth"/>
</dbReference>
<evidence type="ECO:0000256" key="13">
    <source>
        <dbReference type="SAM" id="MobiDB-lite"/>
    </source>
</evidence>
<feature type="domain" description="HhH-GPD" evidence="14">
    <location>
        <begin position="103"/>
        <end position="250"/>
    </location>
</feature>
<dbReference type="SMART" id="SM00525">
    <property type="entry name" value="FES"/>
    <property type="match status" value="1"/>
</dbReference>
<feature type="binding site" evidence="12">
    <location>
        <position position="268"/>
    </location>
    <ligand>
        <name>[4Fe-4S] cluster</name>
        <dbReference type="ChEBI" id="CHEBI:49883"/>
    </ligand>
</feature>
<dbReference type="HAMAP" id="MF_00942">
    <property type="entry name" value="Nth"/>
    <property type="match status" value="1"/>
</dbReference>
<dbReference type="Proteomes" id="UP000410984">
    <property type="component" value="Unassembled WGS sequence"/>
</dbReference>
<dbReference type="PANTHER" id="PTHR10359:SF18">
    <property type="entry name" value="ENDONUCLEASE III"/>
    <property type="match status" value="1"/>
</dbReference>
<dbReference type="GO" id="GO:0140078">
    <property type="term" value="F:class I DNA-(apurinic or apyrimidinic site) endonuclease activity"/>
    <property type="evidence" value="ECO:0007669"/>
    <property type="project" value="UniProtKB-EC"/>
</dbReference>
<evidence type="ECO:0000256" key="10">
    <source>
        <dbReference type="ARBA" id="ARBA00023239"/>
    </source>
</evidence>
<dbReference type="Gene3D" id="1.10.1670.10">
    <property type="entry name" value="Helix-hairpin-Helix base-excision DNA repair enzymes (C-terminal)"/>
    <property type="match status" value="1"/>
</dbReference>
<evidence type="ECO:0000256" key="5">
    <source>
        <dbReference type="ARBA" id="ARBA00022801"/>
    </source>
</evidence>
<organism evidence="15 16">
    <name type="scientific">Methylobacterium symbioticum</name>
    <dbReference type="NCBI Taxonomy" id="2584084"/>
    <lineage>
        <taxon>Bacteria</taxon>
        <taxon>Pseudomonadati</taxon>
        <taxon>Pseudomonadota</taxon>
        <taxon>Alphaproteobacteria</taxon>
        <taxon>Hyphomicrobiales</taxon>
        <taxon>Methylobacteriaceae</taxon>
        <taxon>Methylobacterium</taxon>
    </lineage>
</organism>
<keyword evidence="3 12" id="KW-0479">Metal-binding</keyword>
<dbReference type="GO" id="GO:0046872">
    <property type="term" value="F:metal ion binding"/>
    <property type="evidence" value="ECO:0007669"/>
    <property type="project" value="UniProtKB-KW"/>
</dbReference>
<dbReference type="Pfam" id="PF00730">
    <property type="entry name" value="HhH-GPD"/>
    <property type="match status" value="1"/>
</dbReference>
<dbReference type="GO" id="GO:0006285">
    <property type="term" value="P:base-excision repair, AP site formation"/>
    <property type="evidence" value="ECO:0007669"/>
    <property type="project" value="TreeGrafter"/>
</dbReference>
<keyword evidence="4 12" id="KW-0227">DNA damage</keyword>
<dbReference type="SUPFAM" id="SSF48150">
    <property type="entry name" value="DNA-glycosylase"/>
    <property type="match status" value="1"/>
</dbReference>
<gene>
    <name evidence="12 15" type="primary">nth</name>
    <name evidence="15" type="ORF">MET9862_05363</name>
</gene>
<reference evidence="15 16" key="1">
    <citation type="submission" date="2019-06" db="EMBL/GenBank/DDBJ databases">
        <authorList>
            <person name="Rodrigo-Torres L."/>
            <person name="Arahal R. D."/>
            <person name="Lucena T."/>
        </authorList>
    </citation>
    <scope>NUCLEOTIDE SEQUENCE [LARGE SCALE GENOMIC DNA]</scope>
    <source>
        <strain evidence="15 16">SB0023/3</strain>
    </source>
</reference>
<evidence type="ECO:0000256" key="4">
    <source>
        <dbReference type="ARBA" id="ARBA00022763"/>
    </source>
</evidence>
<dbReference type="Gene3D" id="1.10.340.30">
    <property type="entry name" value="Hypothetical protein, domain 2"/>
    <property type="match status" value="1"/>
</dbReference>
<dbReference type="GO" id="GO:0003677">
    <property type="term" value="F:DNA binding"/>
    <property type="evidence" value="ECO:0007669"/>
    <property type="project" value="UniProtKB-UniRule"/>
</dbReference>
<keyword evidence="10 12" id="KW-0456">Lyase</keyword>
<dbReference type="InterPro" id="IPR011257">
    <property type="entry name" value="DNA_glycosylase"/>
</dbReference>
<keyword evidence="7 12" id="KW-0411">Iron-sulfur</keyword>
<dbReference type="RefSeq" id="WP_142585985.1">
    <property type="nucleotide sequence ID" value="NZ_CABFPH010000151.1"/>
</dbReference>
<dbReference type="OrthoDB" id="9800977at2"/>
<proteinExistence type="inferred from homology"/>
<evidence type="ECO:0000256" key="8">
    <source>
        <dbReference type="ARBA" id="ARBA00023125"/>
    </source>
</evidence>
<evidence type="ECO:0000313" key="15">
    <source>
        <dbReference type="EMBL" id="VUD74730.1"/>
    </source>
</evidence>
<comment type="cofactor">
    <cofactor evidence="12">
        <name>[4Fe-4S] cluster</name>
        <dbReference type="ChEBI" id="CHEBI:49883"/>
    </cofactor>
    <text evidence="12">Binds 1 [4Fe-4S] cluster.</text>
</comment>
<feature type="binding site" evidence="12">
    <location>
        <position position="259"/>
    </location>
    <ligand>
        <name>[4Fe-4S] cluster</name>
        <dbReference type="ChEBI" id="CHEBI:49883"/>
    </ligand>
</feature>
<keyword evidence="5 12" id="KW-0378">Hydrolase</keyword>
<evidence type="ECO:0000256" key="2">
    <source>
        <dbReference type="ARBA" id="ARBA00022485"/>
    </source>
</evidence>
<dbReference type="EMBL" id="CABFPH010000151">
    <property type="protein sequence ID" value="VUD74730.1"/>
    <property type="molecule type" value="Genomic_DNA"/>
</dbReference>
<evidence type="ECO:0000256" key="7">
    <source>
        <dbReference type="ARBA" id="ARBA00023014"/>
    </source>
</evidence>
<evidence type="ECO:0000256" key="1">
    <source>
        <dbReference type="ARBA" id="ARBA00008343"/>
    </source>
</evidence>
<feature type="binding site" evidence="12">
    <location>
        <position position="252"/>
    </location>
    <ligand>
        <name>[4Fe-4S] cluster</name>
        <dbReference type="ChEBI" id="CHEBI:49883"/>
    </ligand>
</feature>
<accession>A0A509EKM4</accession>
<dbReference type="GO" id="GO:0051539">
    <property type="term" value="F:4 iron, 4 sulfur cluster binding"/>
    <property type="evidence" value="ECO:0007669"/>
    <property type="project" value="UniProtKB-UniRule"/>
</dbReference>
<keyword evidence="15" id="KW-0540">Nuclease</keyword>
<dbReference type="EC" id="4.2.99.18" evidence="12"/>
<dbReference type="FunFam" id="1.10.340.30:FF:000001">
    <property type="entry name" value="Endonuclease III"/>
    <property type="match status" value="1"/>
</dbReference>
<dbReference type="AlphaFoldDB" id="A0A509EKM4"/>
<dbReference type="InterPro" id="IPR003651">
    <property type="entry name" value="Endonuclease3_FeS-loop_motif"/>
</dbReference>
<dbReference type="InterPro" id="IPR023170">
    <property type="entry name" value="HhH_base_excis_C"/>
</dbReference>
<keyword evidence="16" id="KW-1185">Reference proteome</keyword>
<dbReference type="InterPro" id="IPR003265">
    <property type="entry name" value="HhH-GPD_domain"/>
</dbReference>
<comment type="catalytic activity">
    <reaction evidence="12">
        <text>2'-deoxyribonucleotide-(2'-deoxyribose 5'-phosphate)-2'-deoxyribonucleotide-DNA = a 3'-end 2'-deoxyribonucleotide-(2,3-dehydro-2,3-deoxyribose 5'-phosphate)-DNA + a 5'-end 5'-phospho-2'-deoxyribonucleoside-DNA + H(+)</text>
        <dbReference type="Rhea" id="RHEA:66592"/>
        <dbReference type="Rhea" id="RHEA-COMP:13180"/>
        <dbReference type="Rhea" id="RHEA-COMP:16897"/>
        <dbReference type="Rhea" id="RHEA-COMP:17067"/>
        <dbReference type="ChEBI" id="CHEBI:15378"/>
        <dbReference type="ChEBI" id="CHEBI:136412"/>
        <dbReference type="ChEBI" id="CHEBI:157695"/>
        <dbReference type="ChEBI" id="CHEBI:167181"/>
        <dbReference type="EC" id="4.2.99.18"/>
    </reaction>
</comment>
<keyword evidence="8 12" id="KW-0238">DNA-binding</keyword>
<comment type="function">
    <text evidence="12">DNA repair enzyme that has both DNA N-glycosylase activity and AP-lyase activity. The DNA N-glycosylase activity releases various damaged pyrimidines from DNA by cleaving the N-glycosidic bond, leaving an AP (apurinic/apyrimidinic) site. The AP-lyase activity cleaves the phosphodiester bond 3' to the AP site by a beta-elimination, leaving a 3'-terminal unsaturated sugar and a product with a terminal 5'-phosphate.</text>
</comment>
<dbReference type="GO" id="GO:0019104">
    <property type="term" value="F:DNA N-glycosylase activity"/>
    <property type="evidence" value="ECO:0007669"/>
    <property type="project" value="UniProtKB-UniRule"/>
</dbReference>
<keyword evidence="2 12" id="KW-0004">4Fe-4S</keyword>
<name>A0A509EKM4_9HYPH</name>